<dbReference type="GO" id="GO:0005524">
    <property type="term" value="F:ATP binding"/>
    <property type="evidence" value="ECO:0007669"/>
    <property type="project" value="UniProtKB-KW"/>
</dbReference>
<dbReference type="Pfam" id="PF03133">
    <property type="entry name" value="TTL"/>
    <property type="match status" value="1"/>
</dbReference>
<name>A0A816QXD0_9BILA</name>
<dbReference type="EMBL" id="CAJNRF010013189">
    <property type="protein sequence ID" value="CAF2146587.1"/>
    <property type="molecule type" value="Genomic_DNA"/>
</dbReference>
<feature type="region of interest" description="Disordered" evidence="4">
    <location>
        <begin position="1"/>
        <end position="21"/>
    </location>
</feature>
<keyword evidence="1" id="KW-0436">Ligase</keyword>
<dbReference type="PROSITE" id="PS51221">
    <property type="entry name" value="TTL"/>
    <property type="match status" value="1"/>
</dbReference>
<reference evidence="5" key="1">
    <citation type="submission" date="2021-02" db="EMBL/GenBank/DDBJ databases">
        <authorList>
            <person name="Nowell W R."/>
        </authorList>
    </citation>
    <scope>NUCLEOTIDE SEQUENCE</scope>
</reference>
<evidence type="ECO:0000313" key="5">
    <source>
        <dbReference type="EMBL" id="CAF2066757.1"/>
    </source>
</evidence>
<evidence type="ECO:0000313" key="6">
    <source>
        <dbReference type="EMBL" id="CAF2146587.1"/>
    </source>
</evidence>
<dbReference type="PANTHER" id="PTHR12241:SF154">
    <property type="entry name" value="TUBULIN POLYGLUTAMYLASE TTLL11"/>
    <property type="match status" value="1"/>
</dbReference>
<dbReference type="InterPro" id="IPR004344">
    <property type="entry name" value="TTL/TTLL_fam"/>
</dbReference>
<keyword evidence="2" id="KW-0547">Nucleotide-binding</keyword>
<dbReference type="EMBL" id="CAJNRG010004509">
    <property type="protein sequence ID" value="CAF2066757.1"/>
    <property type="molecule type" value="Genomic_DNA"/>
</dbReference>
<evidence type="ECO:0000256" key="4">
    <source>
        <dbReference type="SAM" id="MobiDB-lite"/>
    </source>
</evidence>
<evidence type="ECO:0000256" key="1">
    <source>
        <dbReference type="ARBA" id="ARBA00022598"/>
    </source>
</evidence>
<keyword evidence="3" id="KW-0067">ATP-binding</keyword>
<sequence length="633" mass="73145">MALKTPASPRKRRGTRQSGKYVTKVDTSQARSNIEVLRICLQELGWKECISGCSIDSDIYWHSAIFQEGNRNFGFTSARVNKFPGMCDLLRKTSLTRSLNVMRTLFPEELDFYPKTWFLPEQNEQFQKDASSMHDEDRRRKRPLTTFIVKPSDGSQGEGIYLIRDPARYNATNRPHVIQKYIDRPLLIDGLKFDIRIYVLILNLDPLEIFLYNEGLVRFATVDYQPPSATNLHLTFMHLTNYSLNKRSANYKHASDEDQINASKRKLTLVWSQLSQQFSLNEVERAKLLIEEMINKTILAILPEIRIEYVSELPLTRKQDRCFQIIGFDVILTDQLKPILLEVNANPSLRIDFDHENEAGKFISQPSPIDEEIKKPLVLETLKLVMRRRNQLEASIEIIDPEDENIVQNRVEEYNETESRNADKIHTETQSKGMLQNTTPMKKVVPNLTNTVEESQDFNEDTISEAVSVDKFMNTITSNKSVIQSQMSRILRVTHTPIVTSVKSLKMIHPTTSPNKYENMFLLEKIAFIYIELVIRRGYKTMTNRQFRHFARISGVIDSSITMPSIDMLYAQIFYKWKSFVVKPSTTGLHFPAFIEALLLLVQRKYSSSGTLLSSVIELIESCVRQLDFCVEV</sequence>
<protein>
    <recommendedName>
        <fullName evidence="8">Tubulin polyglutamylase TTLL11</fullName>
    </recommendedName>
</protein>
<comment type="caution">
    <text evidence="5">The sequence shown here is derived from an EMBL/GenBank/DDBJ whole genome shotgun (WGS) entry which is preliminary data.</text>
</comment>
<dbReference type="GO" id="GO:0070740">
    <property type="term" value="F:tubulin-glutamic acid ligase activity"/>
    <property type="evidence" value="ECO:0007669"/>
    <property type="project" value="TreeGrafter"/>
</dbReference>
<gene>
    <name evidence="6" type="ORF">WKI299_LOCUS29431</name>
    <name evidence="5" type="ORF">XDN619_LOCUS11738</name>
</gene>
<accession>A0A816QXD0</accession>
<dbReference type="Proteomes" id="UP000663856">
    <property type="component" value="Unassembled WGS sequence"/>
</dbReference>
<dbReference type="SUPFAM" id="SSF56059">
    <property type="entry name" value="Glutathione synthetase ATP-binding domain-like"/>
    <property type="match status" value="1"/>
</dbReference>
<dbReference type="PANTHER" id="PTHR12241">
    <property type="entry name" value="TUBULIN POLYGLUTAMYLASE"/>
    <property type="match status" value="1"/>
</dbReference>
<evidence type="ECO:0000256" key="2">
    <source>
        <dbReference type="ARBA" id="ARBA00022741"/>
    </source>
</evidence>
<dbReference type="GO" id="GO:0000226">
    <property type="term" value="P:microtubule cytoskeleton organization"/>
    <property type="evidence" value="ECO:0007669"/>
    <property type="project" value="TreeGrafter"/>
</dbReference>
<dbReference type="Proteomes" id="UP000663887">
    <property type="component" value="Unassembled WGS sequence"/>
</dbReference>
<dbReference type="AlphaFoldDB" id="A0A816QXD0"/>
<organism evidence="5 7">
    <name type="scientific">Rotaria magnacalcarata</name>
    <dbReference type="NCBI Taxonomy" id="392030"/>
    <lineage>
        <taxon>Eukaryota</taxon>
        <taxon>Metazoa</taxon>
        <taxon>Spiralia</taxon>
        <taxon>Gnathifera</taxon>
        <taxon>Rotifera</taxon>
        <taxon>Eurotatoria</taxon>
        <taxon>Bdelloidea</taxon>
        <taxon>Philodinida</taxon>
        <taxon>Philodinidae</taxon>
        <taxon>Rotaria</taxon>
    </lineage>
</organism>
<dbReference type="GO" id="GO:0015631">
    <property type="term" value="F:tubulin binding"/>
    <property type="evidence" value="ECO:0007669"/>
    <property type="project" value="TreeGrafter"/>
</dbReference>
<evidence type="ECO:0008006" key="8">
    <source>
        <dbReference type="Google" id="ProtNLM"/>
    </source>
</evidence>
<proteinExistence type="predicted"/>
<dbReference type="Gene3D" id="3.30.470.20">
    <property type="entry name" value="ATP-grasp fold, B domain"/>
    <property type="match status" value="1"/>
</dbReference>
<dbReference type="GO" id="GO:0036064">
    <property type="term" value="C:ciliary basal body"/>
    <property type="evidence" value="ECO:0007669"/>
    <property type="project" value="TreeGrafter"/>
</dbReference>
<evidence type="ECO:0000256" key="3">
    <source>
        <dbReference type="ARBA" id="ARBA00022840"/>
    </source>
</evidence>
<evidence type="ECO:0000313" key="7">
    <source>
        <dbReference type="Proteomes" id="UP000663887"/>
    </source>
</evidence>